<dbReference type="InterPro" id="IPR001304">
    <property type="entry name" value="C-type_lectin-like"/>
</dbReference>
<dbReference type="Pfam" id="PF00059">
    <property type="entry name" value="Lectin_C"/>
    <property type="match status" value="1"/>
</dbReference>
<dbReference type="PANTHER" id="PTHR45784">
    <property type="entry name" value="C-TYPE LECTIN DOMAIN FAMILY 20 MEMBER A-RELATED"/>
    <property type="match status" value="1"/>
</dbReference>
<proteinExistence type="predicted"/>
<sequence length="212" mass="23194">MGCSSGAVGALFGWGTALGSPGAAGGGLFSLLGWGGALFSPRASLLSGSAGLVAVLLALAWVADLVALGVVVPCLLPCGVGCQVFILSSYLLVRQYHFVNELLNWTEAKTYCRQKYTDLVTMENSEEMERVMSTVVSAGYNSDFWIGLYSEINWTWSDGFTGSFTGYTYWSPEDPFHSRSDQICMTWRFYPCERKYPFICHGSKGEFSIILF</sequence>
<evidence type="ECO:0000259" key="2">
    <source>
        <dbReference type="PROSITE" id="PS50041"/>
    </source>
</evidence>
<dbReference type="SMART" id="SM00034">
    <property type="entry name" value="CLECT"/>
    <property type="match status" value="1"/>
</dbReference>
<reference evidence="3" key="3">
    <citation type="submission" date="2025-09" db="UniProtKB">
        <authorList>
            <consortium name="Ensembl"/>
        </authorList>
    </citation>
    <scope>IDENTIFICATION</scope>
    <source>
        <strain evidence="3">Hd-rR</strain>
    </source>
</reference>
<accession>A0A3B3HLV0</accession>
<keyword evidence="1" id="KW-1133">Transmembrane helix</keyword>
<dbReference type="InterPro" id="IPR016186">
    <property type="entry name" value="C-type_lectin-like/link_sf"/>
</dbReference>
<dbReference type="GeneTree" id="ENSGT00940000175203"/>
<dbReference type="InParanoid" id="A0A3B3HLV0"/>
<dbReference type="AlphaFoldDB" id="A0A3B3HLV0"/>
<reference evidence="3" key="2">
    <citation type="submission" date="2025-08" db="UniProtKB">
        <authorList>
            <consortium name="Ensembl"/>
        </authorList>
    </citation>
    <scope>IDENTIFICATION</scope>
    <source>
        <strain evidence="3">Hd-rR</strain>
    </source>
</reference>
<feature type="domain" description="C-type lectin" evidence="2">
    <location>
        <begin position="96"/>
        <end position="201"/>
    </location>
</feature>
<keyword evidence="1" id="KW-0472">Membrane</keyword>
<evidence type="ECO:0000256" key="1">
    <source>
        <dbReference type="SAM" id="Phobius"/>
    </source>
</evidence>
<keyword evidence="1" id="KW-0812">Transmembrane</keyword>
<dbReference type="Ensembl" id="ENSORLT00000027371.1">
    <property type="protein sequence ID" value="ENSORLP00000032694.1"/>
    <property type="gene ID" value="ENSORLG00000024055.1"/>
</dbReference>
<reference evidence="3 4" key="1">
    <citation type="journal article" date="2007" name="Nature">
        <title>The medaka draft genome and insights into vertebrate genome evolution.</title>
        <authorList>
            <person name="Kasahara M."/>
            <person name="Naruse K."/>
            <person name="Sasaki S."/>
            <person name="Nakatani Y."/>
            <person name="Qu W."/>
            <person name="Ahsan B."/>
            <person name="Yamada T."/>
            <person name="Nagayasu Y."/>
            <person name="Doi K."/>
            <person name="Kasai Y."/>
            <person name="Jindo T."/>
            <person name="Kobayashi D."/>
            <person name="Shimada A."/>
            <person name="Toyoda A."/>
            <person name="Kuroki Y."/>
            <person name="Fujiyama A."/>
            <person name="Sasaki T."/>
            <person name="Shimizu A."/>
            <person name="Asakawa S."/>
            <person name="Shimizu N."/>
            <person name="Hashimoto S."/>
            <person name="Yang J."/>
            <person name="Lee Y."/>
            <person name="Matsushima K."/>
            <person name="Sugano S."/>
            <person name="Sakaizumi M."/>
            <person name="Narita T."/>
            <person name="Ohishi K."/>
            <person name="Haga S."/>
            <person name="Ohta F."/>
            <person name="Nomoto H."/>
            <person name="Nogata K."/>
            <person name="Morishita T."/>
            <person name="Endo T."/>
            <person name="Shin-I T."/>
            <person name="Takeda H."/>
            <person name="Morishita S."/>
            <person name="Kohara Y."/>
        </authorList>
    </citation>
    <scope>NUCLEOTIDE SEQUENCE [LARGE SCALE GENOMIC DNA]</scope>
    <source>
        <strain evidence="3 4">Hd-rR</strain>
    </source>
</reference>
<name>A0A3B3HLV0_ORYLA</name>
<keyword evidence="4" id="KW-1185">Reference proteome</keyword>
<dbReference type="Gene3D" id="3.10.100.10">
    <property type="entry name" value="Mannose-Binding Protein A, subunit A"/>
    <property type="match status" value="1"/>
</dbReference>
<evidence type="ECO:0000313" key="3">
    <source>
        <dbReference type="Ensembl" id="ENSORLP00000032694.1"/>
    </source>
</evidence>
<feature type="transmembrane region" description="Helical" evidence="1">
    <location>
        <begin position="70"/>
        <end position="93"/>
    </location>
</feature>
<dbReference type="SUPFAM" id="SSF56436">
    <property type="entry name" value="C-type lectin-like"/>
    <property type="match status" value="1"/>
</dbReference>
<protein>
    <recommendedName>
        <fullName evidence="2">C-type lectin domain-containing protein</fullName>
    </recommendedName>
</protein>
<dbReference type="InterPro" id="IPR016187">
    <property type="entry name" value="CTDL_fold"/>
</dbReference>
<feature type="transmembrane region" description="Helical" evidence="1">
    <location>
        <begin position="43"/>
        <end position="63"/>
    </location>
</feature>
<dbReference type="PANTHER" id="PTHR45784:SF3">
    <property type="entry name" value="C-TYPE LECTIN DOMAIN FAMILY 4 MEMBER K-LIKE-RELATED"/>
    <property type="match status" value="1"/>
</dbReference>
<evidence type="ECO:0000313" key="4">
    <source>
        <dbReference type="Proteomes" id="UP000001038"/>
    </source>
</evidence>
<dbReference type="PROSITE" id="PS50041">
    <property type="entry name" value="C_TYPE_LECTIN_2"/>
    <property type="match status" value="1"/>
</dbReference>
<organism evidence="3 4">
    <name type="scientific">Oryzias latipes</name>
    <name type="common">Japanese rice fish</name>
    <name type="synonym">Japanese killifish</name>
    <dbReference type="NCBI Taxonomy" id="8090"/>
    <lineage>
        <taxon>Eukaryota</taxon>
        <taxon>Metazoa</taxon>
        <taxon>Chordata</taxon>
        <taxon>Craniata</taxon>
        <taxon>Vertebrata</taxon>
        <taxon>Euteleostomi</taxon>
        <taxon>Actinopterygii</taxon>
        <taxon>Neopterygii</taxon>
        <taxon>Teleostei</taxon>
        <taxon>Neoteleostei</taxon>
        <taxon>Acanthomorphata</taxon>
        <taxon>Ovalentaria</taxon>
        <taxon>Atherinomorphae</taxon>
        <taxon>Beloniformes</taxon>
        <taxon>Adrianichthyidae</taxon>
        <taxon>Oryziinae</taxon>
        <taxon>Oryzias</taxon>
    </lineage>
</organism>
<dbReference type="Proteomes" id="UP000001038">
    <property type="component" value="Chromosome 18"/>
</dbReference>